<evidence type="ECO:0000313" key="1">
    <source>
        <dbReference type="EMBL" id="PWN29905.1"/>
    </source>
</evidence>
<gene>
    <name evidence="1" type="ORF">BDZ90DRAFT_665</name>
</gene>
<dbReference type="RefSeq" id="XP_025364517.1">
    <property type="nucleotide sequence ID" value="XM_025509761.1"/>
</dbReference>
<keyword evidence="2" id="KW-1185">Reference proteome</keyword>
<dbReference type="Proteomes" id="UP000245884">
    <property type="component" value="Unassembled WGS sequence"/>
</dbReference>
<accession>A0A316V383</accession>
<dbReference type="GeneID" id="37031584"/>
<dbReference type="AlphaFoldDB" id="A0A316V383"/>
<organism evidence="1 2">
    <name type="scientific">Jaminaea rosea</name>
    <dbReference type="NCBI Taxonomy" id="1569628"/>
    <lineage>
        <taxon>Eukaryota</taxon>
        <taxon>Fungi</taxon>
        <taxon>Dikarya</taxon>
        <taxon>Basidiomycota</taxon>
        <taxon>Ustilaginomycotina</taxon>
        <taxon>Exobasidiomycetes</taxon>
        <taxon>Microstromatales</taxon>
        <taxon>Microstromatales incertae sedis</taxon>
        <taxon>Jaminaea</taxon>
    </lineage>
</organism>
<dbReference type="EMBL" id="KZ819662">
    <property type="protein sequence ID" value="PWN29905.1"/>
    <property type="molecule type" value="Genomic_DNA"/>
</dbReference>
<reference evidence="1 2" key="1">
    <citation type="journal article" date="2018" name="Mol. Biol. Evol.">
        <title>Broad Genomic Sampling Reveals a Smut Pathogenic Ancestry of the Fungal Clade Ustilaginomycotina.</title>
        <authorList>
            <person name="Kijpornyongpan T."/>
            <person name="Mondo S.J."/>
            <person name="Barry K."/>
            <person name="Sandor L."/>
            <person name="Lee J."/>
            <person name="Lipzen A."/>
            <person name="Pangilinan J."/>
            <person name="LaButti K."/>
            <person name="Hainaut M."/>
            <person name="Henrissat B."/>
            <person name="Grigoriev I.V."/>
            <person name="Spatafora J.W."/>
            <person name="Aime M.C."/>
        </authorList>
    </citation>
    <scope>NUCLEOTIDE SEQUENCE [LARGE SCALE GENOMIC DNA]</scope>
    <source>
        <strain evidence="1 2">MCA 5214</strain>
    </source>
</reference>
<sequence length="107" mass="11965">MLLRQILLSLGLSLSLSLSLRLLPAATLLLSLVLLLRRPRLFQDSLGCPRQSPARPTPRIAVQIDIRRPRSQNLLCQVEHLAFQRIGEPGEGEGDVLEVVAHHFEDD</sequence>
<proteinExistence type="predicted"/>
<name>A0A316V383_9BASI</name>
<protein>
    <submittedName>
        <fullName evidence="1">Uncharacterized protein</fullName>
    </submittedName>
</protein>
<evidence type="ECO:0000313" key="2">
    <source>
        <dbReference type="Proteomes" id="UP000245884"/>
    </source>
</evidence>